<accession>A0A9D3W5K4</accession>
<dbReference type="EMBL" id="JAIQCV010000004">
    <property type="protein sequence ID" value="KAH1108737.1"/>
    <property type="molecule type" value="Genomic_DNA"/>
</dbReference>
<sequence>MNGYPLKPEEMAELLGCPLPPRKLKPGRYWYDKESGLWGKKQAEEHLENGDLIRLSFLIELARRRKT</sequence>
<protein>
    <submittedName>
        <fullName evidence="1">Uncharacterized protein</fullName>
    </submittedName>
</protein>
<name>A0A9D3W5K4_9ROSI</name>
<gene>
    <name evidence="1" type="ORF">J1N35_012505</name>
</gene>
<keyword evidence="2" id="KW-1185">Reference proteome</keyword>
<dbReference type="InterPro" id="IPR053057">
    <property type="entry name" value="XLG_GTP-binding"/>
</dbReference>
<dbReference type="PANTHER" id="PTHR36486:SF4">
    <property type="entry name" value="PH DOMAIN-CONTAINING PROTEIN"/>
    <property type="match status" value="1"/>
</dbReference>
<evidence type="ECO:0000313" key="1">
    <source>
        <dbReference type="EMBL" id="KAH1108737.1"/>
    </source>
</evidence>
<proteinExistence type="predicted"/>
<dbReference type="AlphaFoldDB" id="A0A9D3W5K4"/>
<organism evidence="1 2">
    <name type="scientific">Gossypium stocksii</name>
    <dbReference type="NCBI Taxonomy" id="47602"/>
    <lineage>
        <taxon>Eukaryota</taxon>
        <taxon>Viridiplantae</taxon>
        <taxon>Streptophyta</taxon>
        <taxon>Embryophyta</taxon>
        <taxon>Tracheophyta</taxon>
        <taxon>Spermatophyta</taxon>
        <taxon>Magnoliopsida</taxon>
        <taxon>eudicotyledons</taxon>
        <taxon>Gunneridae</taxon>
        <taxon>Pentapetalae</taxon>
        <taxon>rosids</taxon>
        <taxon>malvids</taxon>
        <taxon>Malvales</taxon>
        <taxon>Malvaceae</taxon>
        <taxon>Malvoideae</taxon>
        <taxon>Gossypium</taxon>
    </lineage>
</organism>
<evidence type="ECO:0000313" key="2">
    <source>
        <dbReference type="Proteomes" id="UP000828251"/>
    </source>
</evidence>
<comment type="caution">
    <text evidence="1">The sequence shown here is derived from an EMBL/GenBank/DDBJ whole genome shotgun (WGS) entry which is preliminary data.</text>
</comment>
<dbReference type="Proteomes" id="UP000828251">
    <property type="component" value="Unassembled WGS sequence"/>
</dbReference>
<reference evidence="1 2" key="1">
    <citation type="journal article" date="2021" name="Plant Biotechnol. J.">
        <title>Multi-omics assisted identification of the key and species-specific regulatory components of drought-tolerant mechanisms in Gossypium stocksii.</title>
        <authorList>
            <person name="Yu D."/>
            <person name="Ke L."/>
            <person name="Zhang D."/>
            <person name="Wu Y."/>
            <person name="Sun Y."/>
            <person name="Mei J."/>
            <person name="Sun J."/>
            <person name="Sun Y."/>
        </authorList>
    </citation>
    <scope>NUCLEOTIDE SEQUENCE [LARGE SCALE GENOMIC DNA]</scope>
    <source>
        <strain evidence="2">cv. E1</strain>
        <tissue evidence="1">Leaf</tissue>
    </source>
</reference>
<dbReference type="PANTHER" id="PTHR36486">
    <property type="entry name" value="OS01G0977800 PROTEIN"/>
    <property type="match status" value="1"/>
</dbReference>
<dbReference type="OrthoDB" id="5817230at2759"/>